<dbReference type="Proteomes" id="UP000002221">
    <property type="component" value="Chromosome"/>
</dbReference>
<evidence type="ECO:0000313" key="2">
    <source>
        <dbReference type="Proteomes" id="UP000002221"/>
    </source>
</evidence>
<evidence type="ECO:0000313" key="1">
    <source>
        <dbReference type="EMBL" id="ACY48632.1"/>
    </source>
</evidence>
<sequence>MFWNEFKPMIPMKMRLPRWQWGLLLMLLWLAPRADAQQIGESGFQQVKLEKRAQTGLKFLSMSLDPRLAAMGSAATAQTLNTSLALLYNPATMAQMTDRFHLALMQAQWIADIRYNGGTLAFSPSGGIYGVFGVSVVAVDYGEFLGTIRADNESGYEDIGTYSPTALAVGFGYARALSDRFAVGGQVKYVRQDLGTFPVAFGDGGDLISKDYNKSTIAFDFGVIYHTGFRSLTFAASARNFSRELKYEQENFEPPLTFRIGVAMNLLDLTNQDPNMHKLLVAIDAERPRDFDERLHIGAEYVLMNTLALRAGYIYPSDVEGASLGVGIQQRFGSVGFMFNYAYTAFDTFDNVNRLGIQLSF</sequence>
<dbReference type="STRING" id="518766.Rmar_1748"/>
<evidence type="ECO:0008006" key="3">
    <source>
        <dbReference type="Google" id="ProtNLM"/>
    </source>
</evidence>
<name>D0MJH4_RHOM4</name>
<keyword evidence="2" id="KW-1185">Reference proteome</keyword>
<dbReference type="HOGENOM" id="CLU_067062_0_0_10"/>
<dbReference type="AlphaFoldDB" id="D0MJH4"/>
<dbReference type="eggNOG" id="COG2067">
    <property type="taxonomic scope" value="Bacteria"/>
</dbReference>
<reference evidence="1 2" key="1">
    <citation type="journal article" date="2009" name="Stand. Genomic Sci.">
        <title>Complete genome sequence of Rhodothermus marinus type strain (R-10).</title>
        <authorList>
            <person name="Nolan M."/>
            <person name="Tindall B.J."/>
            <person name="Pomrenke H."/>
            <person name="Lapidus A."/>
            <person name="Copeland A."/>
            <person name="Glavina Del Rio T."/>
            <person name="Lucas S."/>
            <person name="Chen F."/>
            <person name="Tice H."/>
            <person name="Cheng J.F."/>
            <person name="Saunders E."/>
            <person name="Han C."/>
            <person name="Bruce D."/>
            <person name="Goodwin L."/>
            <person name="Chain P."/>
            <person name="Pitluck S."/>
            <person name="Ovchinikova G."/>
            <person name="Pati A."/>
            <person name="Ivanova N."/>
            <person name="Mavromatis K."/>
            <person name="Chen A."/>
            <person name="Palaniappan K."/>
            <person name="Land M."/>
            <person name="Hauser L."/>
            <person name="Chang Y.J."/>
            <person name="Jeffries C.D."/>
            <person name="Brettin T."/>
            <person name="Goker M."/>
            <person name="Bristow J."/>
            <person name="Eisen J.A."/>
            <person name="Markowitz V."/>
            <person name="Hugenholtz P."/>
            <person name="Kyrpides N.C."/>
            <person name="Klenk H.P."/>
            <person name="Detter J.C."/>
        </authorList>
    </citation>
    <scope>NUCLEOTIDE SEQUENCE [LARGE SCALE GENOMIC DNA]</scope>
    <source>
        <strain evidence="2">ATCC 43812 / DSM 4252 / R-10</strain>
    </source>
</reference>
<protein>
    <recommendedName>
        <fullName evidence="3">PorV/PorQ family protein</fullName>
    </recommendedName>
</protein>
<accession>D0MJH4</accession>
<proteinExistence type="predicted"/>
<organism evidence="1 2">
    <name type="scientific">Rhodothermus marinus (strain ATCC 43812 / DSM 4252 / R-10)</name>
    <name type="common">Rhodothermus obamensis</name>
    <dbReference type="NCBI Taxonomy" id="518766"/>
    <lineage>
        <taxon>Bacteria</taxon>
        <taxon>Pseudomonadati</taxon>
        <taxon>Rhodothermota</taxon>
        <taxon>Rhodothermia</taxon>
        <taxon>Rhodothermales</taxon>
        <taxon>Rhodothermaceae</taxon>
        <taxon>Rhodothermus</taxon>
    </lineage>
</organism>
<dbReference type="NCBIfam" id="NF033709">
    <property type="entry name" value="PorV_fam"/>
    <property type="match status" value="1"/>
</dbReference>
<dbReference type="Gene3D" id="2.40.160.60">
    <property type="entry name" value="Outer membrane protein transport protein (OMPP1/FadL/TodX)"/>
    <property type="match status" value="1"/>
</dbReference>
<dbReference type="KEGG" id="rmr:Rmar_1748"/>
<dbReference type="OrthoDB" id="9758448at2"/>
<dbReference type="SUPFAM" id="SSF56935">
    <property type="entry name" value="Porins"/>
    <property type="match status" value="1"/>
</dbReference>
<gene>
    <name evidence="1" type="ordered locus">Rmar_1748</name>
</gene>
<dbReference type="EMBL" id="CP001807">
    <property type="protein sequence ID" value="ACY48632.1"/>
    <property type="molecule type" value="Genomic_DNA"/>
</dbReference>